<accession>A0AAV7FCS2</accession>
<name>A0AAV7FCS2_ARIFI</name>
<comment type="caution">
    <text evidence="1">The sequence shown here is derived from an EMBL/GenBank/DDBJ whole genome shotgun (WGS) entry which is preliminary data.</text>
</comment>
<sequence>MFSFLSLGGFSDSTLEKEKPLIVGKDRWKYDEAYCCLRLIQFVCGGERNIDIQPTVELSGKVSVKT</sequence>
<keyword evidence="2" id="KW-1185">Reference proteome</keyword>
<dbReference type="EMBL" id="JAINDJ010000002">
    <property type="protein sequence ID" value="KAG9458728.1"/>
    <property type="molecule type" value="Genomic_DNA"/>
</dbReference>
<gene>
    <name evidence="1" type="ORF">H6P81_003236</name>
</gene>
<dbReference type="Proteomes" id="UP000825729">
    <property type="component" value="Unassembled WGS sequence"/>
</dbReference>
<reference evidence="1 2" key="1">
    <citation type="submission" date="2021-07" db="EMBL/GenBank/DDBJ databases">
        <title>The Aristolochia fimbriata genome: insights into angiosperm evolution, floral development and chemical biosynthesis.</title>
        <authorList>
            <person name="Jiao Y."/>
        </authorList>
    </citation>
    <scope>NUCLEOTIDE SEQUENCE [LARGE SCALE GENOMIC DNA]</scope>
    <source>
        <strain evidence="1">IBCAS-2021</strain>
        <tissue evidence="1">Leaf</tissue>
    </source>
</reference>
<dbReference type="AlphaFoldDB" id="A0AAV7FCS2"/>
<protein>
    <submittedName>
        <fullName evidence="1">Uncharacterized protein</fullName>
    </submittedName>
</protein>
<organism evidence="1 2">
    <name type="scientific">Aristolochia fimbriata</name>
    <name type="common">White veined hardy Dutchman's pipe vine</name>
    <dbReference type="NCBI Taxonomy" id="158543"/>
    <lineage>
        <taxon>Eukaryota</taxon>
        <taxon>Viridiplantae</taxon>
        <taxon>Streptophyta</taxon>
        <taxon>Embryophyta</taxon>
        <taxon>Tracheophyta</taxon>
        <taxon>Spermatophyta</taxon>
        <taxon>Magnoliopsida</taxon>
        <taxon>Magnoliidae</taxon>
        <taxon>Piperales</taxon>
        <taxon>Aristolochiaceae</taxon>
        <taxon>Aristolochia</taxon>
    </lineage>
</organism>
<evidence type="ECO:0000313" key="1">
    <source>
        <dbReference type="EMBL" id="KAG9458728.1"/>
    </source>
</evidence>
<evidence type="ECO:0000313" key="2">
    <source>
        <dbReference type="Proteomes" id="UP000825729"/>
    </source>
</evidence>
<proteinExistence type="predicted"/>